<keyword evidence="6" id="KW-0731">Sigma factor</keyword>
<organism evidence="12 13">
    <name type="scientific">Alicyclobacillus mengziensis</name>
    <dbReference type="NCBI Taxonomy" id="2931921"/>
    <lineage>
        <taxon>Bacteria</taxon>
        <taxon>Bacillati</taxon>
        <taxon>Bacillota</taxon>
        <taxon>Bacilli</taxon>
        <taxon>Bacillales</taxon>
        <taxon>Alicyclobacillaceae</taxon>
        <taxon>Alicyclobacillus</taxon>
    </lineage>
</organism>
<accession>A0A9X7W0M4</accession>
<feature type="domain" description="RNA polymerase sigma factor 54 DNA-binding" evidence="10">
    <location>
        <begin position="279"/>
        <end position="435"/>
    </location>
</feature>
<dbReference type="GO" id="GO:0006352">
    <property type="term" value="P:DNA-templated transcription initiation"/>
    <property type="evidence" value="ECO:0007669"/>
    <property type="project" value="InterPro"/>
</dbReference>
<dbReference type="PANTHER" id="PTHR32248:SF4">
    <property type="entry name" value="RNA POLYMERASE SIGMA-54 FACTOR"/>
    <property type="match status" value="1"/>
</dbReference>
<dbReference type="PRINTS" id="PR00045">
    <property type="entry name" value="SIGMA54FCT"/>
</dbReference>
<dbReference type="GO" id="GO:0001216">
    <property type="term" value="F:DNA-binding transcription activator activity"/>
    <property type="evidence" value="ECO:0007669"/>
    <property type="project" value="InterPro"/>
</dbReference>
<sequence length="442" mass="49866">MDLAFHMTQEQTQKLVMTTQMREALSVLEMSSEDLRQYVTERAEQNVFLGTERQGKRARRSSVSAASSTRSARNAPPIENMVIANWSVIDEIKQQLLFLDCASDERAWALRLAEDLDENGYLGPFSPELLTRLHLNETQWEAAVACIQRCDPVGIGARSLTECLLLQLHTVSTEIRPIAGAIIRNHLEDVANGRMVQVARRLKVTVDELRLGLDAIRQLNPRPGAGYGTSSVNYIRPDLSVIQTDAGFTVVVTDTLFDVSFQHERYQEMMHDAEVDVRHYLVEQWKEARWIRRCVVQRQMTLQRIGEAIVQLQPEFLENGLEYLRPMRLRDIADVLEIHESTVSRAIRHKSLATPTGTIELRQLFSSTLHGDSGDVSGAAIKHQIRDFIRSESRDDPLTDAAIAARLNETGVKVSRRTVAKYREAMGIPGSMTRRLQAPLGG</sequence>
<keyword evidence="2" id="KW-0240">DNA-directed RNA polymerase</keyword>
<dbReference type="InterPro" id="IPR038709">
    <property type="entry name" value="RpoN_core-bd_sf"/>
</dbReference>
<dbReference type="Pfam" id="PF04552">
    <property type="entry name" value="Sigma54_DBD"/>
    <property type="match status" value="1"/>
</dbReference>
<evidence type="ECO:0000256" key="3">
    <source>
        <dbReference type="ARBA" id="ARBA00022679"/>
    </source>
</evidence>
<keyword evidence="4" id="KW-0548">Nucleotidyltransferase</keyword>
<evidence type="ECO:0000256" key="6">
    <source>
        <dbReference type="ARBA" id="ARBA00023082"/>
    </source>
</evidence>
<dbReference type="EMBL" id="CP071182">
    <property type="protein sequence ID" value="QSO48583.1"/>
    <property type="molecule type" value="Genomic_DNA"/>
</dbReference>
<keyword evidence="13" id="KW-1185">Reference proteome</keyword>
<keyword evidence="5" id="KW-0805">Transcription regulation</keyword>
<evidence type="ECO:0000259" key="10">
    <source>
        <dbReference type="Pfam" id="PF04552"/>
    </source>
</evidence>
<reference evidence="12 13" key="1">
    <citation type="submission" date="2021-02" db="EMBL/GenBank/DDBJ databases">
        <title>Alicyclobacillus curvatus sp. nov. and Alicyclobacillus mengziensis sp. nov., two acidophilic bacteria isolated from acid mine drainage.</title>
        <authorList>
            <person name="Huang Y."/>
        </authorList>
    </citation>
    <scope>NUCLEOTIDE SEQUENCE [LARGE SCALE GENOMIC DNA]</scope>
    <source>
        <strain evidence="12 13">S30H14</strain>
    </source>
</reference>
<dbReference type="PROSITE" id="PS00718">
    <property type="entry name" value="SIGMA54_2"/>
    <property type="match status" value="1"/>
</dbReference>
<keyword evidence="8" id="KW-0804">Transcription</keyword>
<dbReference type="InterPro" id="IPR000394">
    <property type="entry name" value="RNA_pol_sigma_54"/>
</dbReference>
<feature type="domain" description="RNA polymerase sigma factor 54 core-binding" evidence="11">
    <location>
        <begin position="78"/>
        <end position="255"/>
    </location>
</feature>
<dbReference type="PIRSF" id="PIRSF000774">
    <property type="entry name" value="RpoN"/>
    <property type="match status" value="1"/>
</dbReference>
<dbReference type="GO" id="GO:0003677">
    <property type="term" value="F:DNA binding"/>
    <property type="evidence" value="ECO:0007669"/>
    <property type="project" value="UniProtKB-KW"/>
</dbReference>
<gene>
    <name evidence="12" type="primary">rpoN</name>
    <name evidence="12" type="ORF">JZ786_06270</name>
</gene>
<evidence type="ECO:0000256" key="5">
    <source>
        <dbReference type="ARBA" id="ARBA00023015"/>
    </source>
</evidence>
<dbReference type="NCBIfam" id="TIGR02395">
    <property type="entry name" value="rpoN_sigma"/>
    <property type="match status" value="1"/>
</dbReference>
<dbReference type="Pfam" id="PF04963">
    <property type="entry name" value="Sigma54_CBD"/>
    <property type="match status" value="1"/>
</dbReference>
<evidence type="ECO:0000256" key="1">
    <source>
        <dbReference type="ARBA" id="ARBA00008798"/>
    </source>
</evidence>
<dbReference type="Gene3D" id="1.10.10.60">
    <property type="entry name" value="Homeodomain-like"/>
    <property type="match status" value="1"/>
</dbReference>
<name>A0A9X7W0M4_9BACL</name>
<comment type="similarity">
    <text evidence="1">Belongs to the sigma-54 factor family.</text>
</comment>
<dbReference type="PROSITE" id="PS50044">
    <property type="entry name" value="SIGMA54_3"/>
    <property type="match status" value="1"/>
</dbReference>
<evidence type="ECO:0000256" key="9">
    <source>
        <dbReference type="SAM" id="MobiDB-lite"/>
    </source>
</evidence>
<dbReference type="Proteomes" id="UP000663505">
    <property type="component" value="Chromosome"/>
</dbReference>
<evidence type="ECO:0000259" key="11">
    <source>
        <dbReference type="Pfam" id="PF04963"/>
    </source>
</evidence>
<proteinExistence type="inferred from homology"/>
<evidence type="ECO:0000313" key="12">
    <source>
        <dbReference type="EMBL" id="QSO48583.1"/>
    </source>
</evidence>
<keyword evidence="3" id="KW-0808">Transferase</keyword>
<feature type="region of interest" description="Disordered" evidence="9">
    <location>
        <begin position="50"/>
        <end position="72"/>
    </location>
</feature>
<dbReference type="KEGG" id="afx:JZ786_06270"/>
<evidence type="ECO:0000313" key="13">
    <source>
        <dbReference type="Proteomes" id="UP000663505"/>
    </source>
</evidence>
<evidence type="ECO:0000256" key="2">
    <source>
        <dbReference type="ARBA" id="ARBA00022478"/>
    </source>
</evidence>
<feature type="compositionally biased region" description="Low complexity" evidence="9">
    <location>
        <begin position="61"/>
        <end position="72"/>
    </location>
</feature>
<dbReference type="InterPro" id="IPR007046">
    <property type="entry name" value="RNA_pol_sigma_54_core-bd"/>
</dbReference>
<dbReference type="GO" id="GO:0016987">
    <property type="term" value="F:sigma factor activity"/>
    <property type="evidence" value="ECO:0007669"/>
    <property type="project" value="UniProtKB-KW"/>
</dbReference>
<dbReference type="GO" id="GO:0000428">
    <property type="term" value="C:DNA-directed RNA polymerase complex"/>
    <property type="evidence" value="ECO:0007669"/>
    <property type="project" value="UniProtKB-KW"/>
</dbReference>
<keyword evidence="7" id="KW-0238">DNA-binding</keyword>
<dbReference type="PANTHER" id="PTHR32248">
    <property type="entry name" value="RNA POLYMERASE SIGMA-54 FACTOR"/>
    <property type="match status" value="1"/>
</dbReference>
<evidence type="ECO:0000256" key="7">
    <source>
        <dbReference type="ARBA" id="ARBA00023125"/>
    </source>
</evidence>
<evidence type="ECO:0000256" key="4">
    <source>
        <dbReference type="ARBA" id="ARBA00022695"/>
    </source>
</evidence>
<protein>
    <submittedName>
        <fullName evidence="12">RNA polymerase factor sigma-54</fullName>
    </submittedName>
</protein>
<dbReference type="Gene3D" id="1.10.10.1330">
    <property type="entry name" value="RNA polymerase sigma-54 factor, core-binding domain"/>
    <property type="match status" value="1"/>
</dbReference>
<evidence type="ECO:0000256" key="8">
    <source>
        <dbReference type="ARBA" id="ARBA00023163"/>
    </source>
</evidence>
<dbReference type="RefSeq" id="WP_206657914.1">
    <property type="nucleotide sequence ID" value="NZ_CP071182.1"/>
</dbReference>
<dbReference type="InterPro" id="IPR007634">
    <property type="entry name" value="RNA_pol_sigma_54_DNA-bd"/>
</dbReference>
<dbReference type="GO" id="GO:0016779">
    <property type="term" value="F:nucleotidyltransferase activity"/>
    <property type="evidence" value="ECO:0007669"/>
    <property type="project" value="UniProtKB-KW"/>
</dbReference>
<dbReference type="Pfam" id="PF00309">
    <property type="entry name" value="Sigma54_AID"/>
    <property type="match status" value="1"/>
</dbReference>
<dbReference type="AlphaFoldDB" id="A0A9X7W0M4"/>
<dbReference type="PROSITE" id="PS00717">
    <property type="entry name" value="SIGMA54_1"/>
    <property type="match status" value="1"/>
</dbReference>